<dbReference type="RefSeq" id="WP_003984048.1">
    <property type="nucleotide sequence ID" value="NZ_CP025552.1"/>
</dbReference>
<proteinExistence type="predicted"/>
<reference evidence="2" key="1">
    <citation type="submission" date="2021-06" db="EMBL/GenBank/DDBJ databases">
        <authorList>
            <person name="Tome M."/>
            <person name="Jakse J."/>
            <person name="Slemc L."/>
            <person name="Garcia A.R."/>
            <person name="Petkovic H."/>
        </authorList>
    </citation>
    <scope>NUCLEOTIDE SEQUENCE</scope>
    <source>
        <plasmid evidence="2">unnamed</plasmid>
    </source>
</reference>
<organism evidence="2">
    <name type="scientific">Streptomyces rimosus</name>
    <dbReference type="NCBI Taxonomy" id="1927"/>
    <lineage>
        <taxon>Bacteria</taxon>
        <taxon>Bacillati</taxon>
        <taxon>Actinomycetota</taxon>
        <taxon>Actinomycetes</taxon>
        <taxon>Kitasatosporales</taxon>
        <taxon>Streptomycetaceae</taxon>
        <taxon>Streptomyces</taxon>
    </lineage>
</organism>
<accession>A0A8F7KTJ8</accession>
<protein>
    <submittedName>
        <fullName evidence="2">Uncharacterized protein</fullName>
    </submittedName>
</protein>
<evidence type="ECO:0000313" key="2">
    <source>
        <dbReference type="EMBL" id="QXV92250.1"/>
    </source>
</evidence>
<sequence length="97" mass="10947">MGWVDPQYAHLLREDGRYGRMINMTLQLLRERERERERQEDDVPRCGSCHNGQITVEAPDGSRTTITCERCDGSGTVPEPPDDPRNGATGGYEPDLD</sequence>
<dbReference type="EMBL" id="MZ502218">
    <property type="protein sequence ID" value="QXV92250.1"/>
    <property type="molecule type" value="Genomic_DNA"/>
</dbReference>
<keyword evidence="2" id="KW-0614">Plasmid</keyword>
<name>A0A8F7KTJ8_STRRM</name>
<dbReference type="GeneID" id="66860416"/>
<gene>
    <name evidence="2" type="ORF">M4018_084560</name>
</gene>
<evidence type="ECO:0000256" key="1">
    <source>
        <dbReference type="SAM" id="MobiDB-lite"/>
    </source>
</evidence>
<geneLocation type="plasmid" evidence="2">
    <name>unnamed</name>
</geneLocation>
<dbReference type="AlphaFoldDB" id="A0A8F7KTJ8"/>
<feature type="region of interest" description="Disordered" evidence="1">
    <location>
        <begin position="69"/>
        <end position="97"/>
    </location>
</feature>